<organism evidence="2 3">
    <name type="scientific">Gordonia phage Skog</name>
    <dbReference type="NCBI Taxonomy" id="2704033"/>
    <lineage>
        <taxon>Viruses</taxon>
        <taxon>Duplodnaviria</taxon>
        <taxon>Heunggongvirae</taxon>
        <taxon>Uroviricota</taxon>
        <taxon>Caudoviricetes</taxon>
        <taxon>Skogvirus</taxon>
        <taxon>Skogvirus Skog</taxon>
    </lineage>
</organism>
<evidence type="ECO:0000256" key="1">
    <source>
        <dbReference type="SAM" id="MobiDB-lite"/>
    </source>
</evidence>
<dbReference type="GeneID" id="64766515"/>
<protein>
    <submittedName>
        <fullName evidence="2">Uncharacterized protein</fullName>
    </submittedName>
</protein>
<proteinExistence type="predicted"/>
<reference evidence="2 3" key="1">
    <citation type="submission" date="2020-01" db="EMBL/GenBank/DDBJ databases">
        <authorList>
            <person name="Alvaro L.E."/>
            <person name="Baker K.N."/>
            <person name="Baxter I.S."/>
            <person name="Brown M.R."/>
            <person name="Driscoll K.D."/>
            <person name="Elrubaie J.M."/>
            <person name="Feith S.L."/>
            <person name="Indihar D.F."/>
            <person name="Knoch V.T."/>
            <person name="Koirtyohann K.M."/>
            <person name="Kratz M.A."/>
            <person name="Lear A.H."/>
            <person name="Lindblom K.E."/>
            <person name="Marcus E.R."/>
            <person name="Murphy M.E."/>
            <person name="Sensor R."/>
            <person name="Sherman S.J."/>
            <person name="Swift V.R."/>
            <person name="White K.E."/>
            <person name="Wills S.J."/>
            <person name="Gatt S.M."/>
            <person name="Lohbauer S.A."/>
            <person name="Power T.R."/>
            <person name="Rosales K.A."/>
            <person name="Sisson B.M."/>
            <person name="Isern S."/>
            <person name="Michael S.F."/>
            <person name="Sunnen C.N."/>
            <person name="Garlena R.A."/>
            <person name="Russell D.A."/>
            <person name="Pope W.H."/>
            <person name="Jacobs-Sera D."/>
            <person name="Hatfull G.F."/>
        </authorList>
    </citation>
    <scope>NUCLEOTIDE SEQUENCE [LARGE SCALE GENOMIC DNA]</scope>
</reference>
<name>A0A6G6XK10_9CAUD</name>
<feature type="region of interest" description="Disordered" evidence="1">
    <location>
        <begin position="40"/>
        <end position="108"/>
    </location>
</feature>
<keyword evidence="3" id="KW-1185">Reference proteome</keyword>
<evidence type="ECO:0000313" key="2">
    <source>
        <dbReference type="EMBL" id="QIG58185.1"/>
    </source>
</evidence>
<accession>A0A6G6XK10</accession>
<gene>
    <name evidence="2" type="primary">33</name>
    <name evidence="2" type="ORF">SEA_SKOG_33</name>
</gene>
<evidence type="ECO:0000313" key="3">
    <source>
        <dbReference type="Proteomes" id="UP000503093"/>
    </source>
</evidence>
<dbReference type="EMBL" id="MN908687">
    <property type="protein sequence ID" value="QIG58185.1"/>
    <property type="molecule type" value="Genomic_DNA"/>
</dbReference>
<dbReference type="Proteomes" id="UP000503093">
    <property type="component" value="Segment"/>
</dbReference>
<sequence length="108" mass="10835">MKTKILTLLASLALFGTGAALSLTGPAPAEAAPVKPCQITTATGTAPCPPPIVSTNGKSIGGGANSEPVNMGDLPSKGSYSYEAPTWEKSEPEAPAEPEEPAEEPADS</sequence>
<dbReference type="RefSeq" id="YP_010059283.1">
    <property type="nucleotide sequence ID" value="NC_054725.1"/>
</dbReference>
<dbReference type="KEGG" id="vg:64766515"/>
<feature type="compositionally biased region" description="Acidic residues" evidence="1">
    <location>
        <begin position="94"/>
        <end position="108"/>
    </location>
</feature>